<name>A0A078K011_BRANA</name>
<dbReference type="STRING" id="3708.A0A078K011"/>
<dbReference type="EMBL" id="LK044771">
    <property type="protein sequence ID" value="CDY71171.1"/>
    <property type="molecule type" value="Genomic_DNA"/>
</dbReference>
<sequence>MSLFSCSGKIALEETLDESRTILRLKRKFPPYYIEALCNVFGSDEKKVKESFEEAPQQLNLHKRNHLGGLVGKNKSYVEVCIRRNVALSLSPSPSINPNTSHFDVMRDQLCRDETRVIMYFLEMNGKFPTYYVEVLCNVFGDNEKKVKAYVKAYVIRKWLDHSKKLVDSLTCASP</sequence>
<evidence type="ECO:0000313" key="1">
    <source>
        <dbReference type="EMBL" id="CDY71171.1"/>
    </source>
</evidence>
<reference evidence="1" key="1">
    <citation type="journal article" date="2014" name="Science">
        <title>Plant genetics. Early allopolyploid evolution in the post-Neolithic Brassica napus oilseed genome.</title>
        <authorList>
            <person name="Chalhoub B."/>
            <person name="Denoeud F."/>
            <person name="Liu S."/>
            <person name="Parkin I.A."/>
            <person name="Tang H."/>
            <person name="Wang X."/>
            <person name="Chiquet J."/>
            <person name="Belcram H."/>
            <person name="Tong C."/>
            <person name="Samans B."/>
            <person name="Correa M."/>
            <person name="Da Silva C."/>
            <person name="Just J."/>
            <person name="Falentin C."/>
            <person name="Koh C.S."/>
            <person name="Le Clainche I."/>
            <person name="Bernard M."/>
            <person name="Bento P."/>
            <person name="Noel B."/>
            <person name="Labadie K."/>
            <person name="Alberti A."/>
            <person name="Charles M."/>
            <person name="Arnaud D."/>
            <person name="Guo H."/>
            <person name="Daviaud C."/>
            <person name="Alamery S."/>
            <person name="Jabbari K."/>
            <person name="Zhao M."/>
            <person name="Edger P.P."/>
            <person name="Chelaifa H."/>
            <person name="Tack D."/>
            <person name="Lassalle G."/>
            <person name="Mestiri I."/>
            <person name="Schnel N."/>
            <person name="Le Paslier M.C."/>
            <person name="Fan G."/>
            <person name="Renault V."/>
            <person name="Bayer P.E."/>
            <person name="Golicz A.A."/>
            <person name="Manoli S."/>
            <person name="Lee T.H."/>
            <person name="Thi V.H."/>
            <person name="Chalabi S."/>
            <person name="Hu Q."/>
            <person name="Fan C."/>
            <person name="Tollenaere R."/>
            <person name="Lu Y."/>
            <person name="Battail C."/>
            <person name="Shen J."/>
            <person name="Sidebottom C.H."/>
            <person name="Wang X."/>
            <person name="Canaguier A."/>
            <person name="Chauveau A."/>
            <person name="Berard A."/>
            <person name="Deniot G."/>
            <person name="Guan M."/>
            <person name="Liu Z."/>
            <person name="Sun F."/>
            <person name="Lim Y.P."/>
            <person name="Lyons E."/>
            <person name="Town C.D."/>
            <person name="Bancroft I."/>
            <person name="Wang X."/>
            <person name="Meng J."/>
            <person name="Ma J."/>
            <person name="Pires J.C."/>
            <person name="King G.J."/>
            <person name="Brunel D."/>
            <person name="Delourme R."/>
            <person name="Renard M."/>
            <person name="Aury J.M."/>
            <person name="Adams K.L."/>
            <person name="Batley J."/>
            <person name="Snowdon R.J."/>
            <person name="Tost J."/>
            <person name="Edwards D."/>
            <person name="Zhou Y."/>
            <person name="Hua W."/>
            <person name="Sharpe A.G."/>
            <person name="Paterson A.H."/>
            <person name="Guan C."/>
            <person name="Wincker P."/>
        </authorList>
    </citation>
    <scope>NUCLEOTIDE SEQUENCE [LARGE SCALE GENOMIC DNA]</scope>
</reference>
<proteinExistence type="predicted"/>
<protein>
    <submittedName>
        <fullName evidence="1">BnaCnng71700D protein</fullName>
    </submittedName>
</protein>
<dbReference type="AlphaFoldDB" id="A0A078K011"/>
<dbReference type="PaxDb" id="3708-A0A078K011"/>
<accession>A0A078K011</accession>
<reference evidence="1" key="2">
    <citation type="submission" date="2014-06" db="EMBL/GenBank/DDBJ databases">
        <authorList>
            <person name="Genoscope - CEA"/>
        </authorList>
    </citation>
    <scope>NUCLEOTIDE SEQUENCE</scope>
</reference>
<dbReference type="Gramene" id="CDY71171">
    <property type="protein sequence ID" value="CDY71171"/>
    <property type="gene ID" value="GSBRNA2T00011785001"/>
</dbReference>
<organism evidence="1">
    <name type="scientific">Brassica napus</name>
    <name type="common">Rape</name>
    <dbReference type="NCBI Taxonomy" id="3708"/>
    <lineage>
        <taxon>Eukaryota</taxon>
        <taxon>Viridiplantae</taxon>
        <taxon>Streptophyta</taxon>
        <taxon>Embryophyta</taxon>
        <taxon>Tracheophyta</taxon>
        <taxon>Spermatophyta</taxon>
        <taxon>Magnoliopsida</taxon>
        <taxon>eudicotyledons</taxon>
        <taxon>Gunneridae</taxon>
        <taxon>Pentapetalae</taxon>
        <taxon>rosids</taxon>
        <taxon>malvids</taxon>
        <taxon>Brassicales</taxon>
        <taxon>Brassicaceae</taxon>
        <taxon>Brassiceae</taxon>
        <taxon>Brassica</taxon>
    </lineage>
</organism>
<gene>
    <name evidence="1" type="primary">BnaCnng71700D</name>
    <name evidence="1" type="ORF">GSBRNA2T00011785001</name>
</gene>